<evidence type="ECO:0000313" key="20">
    <source>
        <dbReference type="EMBL" id="KAE8396690.1"/>
    </source>
</evidence>
<keyword evidence="10" id="KW-0509">mRNA transport</keyword>
<keyword evidence="7" id="KW-0433">Leucine-rich repeat</keyword>
<dbReference type="GO" id="GO:0005634">
    <property type="term" value="C:nucleus"/>
    <property type="evidence" value="ECO:0007669"/>
    <property type="project" value="InterPro"/>
</dbReference>
<dbReference type="InterPro" id="IPR007234">
    <property type="entry name" value="Vps53_N"/>
</dbReference>
<keyword evidence="11" id="KW-0333">Golgi apparatus</keyword>
<feature type="region of interest" description="Disordered" evidence="17">
    <location>
        <begin position="1407"/>
        <end position="1452"/>
    </location>
</feature>
<dbReference type="Pfam" id="PF24048">
    <property type="entry name" value="LRR_NXF1-5"/>
    <property type="match status" value="1"/>
</dbReference>
<evidence type="ECO:0000256" key="16">
    <source>
        <dbReference type="SAM" id="Coils"/>
    </source>
</evidence>
<keyword evidence="13" id="KW-0539">Nucleus</keyword>
<dbReference type="InterPro" id="IPR039766">
    <property type="entry name" value="Vps53"/>
</dbReference>
<dbReference type="FunFam" id="3.80.10.10:FF:000296">
    <property type="entry name" value="mRNA export factor MEX67"/>
    <property type="match status" value="1"/>
</dbReference>
<feature type="region of interest" description="Disordered" evidence="17">
    <location>
        <begin position="575"/>
        <end position="594"/>
    </location>
</feature>
<dbReference type="PROSITE" id="PS50177">
    <property type="entry name" value="NTF2_DOMAIN"/>
    <property type="match status" value="1"/>
</dbReference>
<keyword evidence="12" id="KW-0472">Membrane</keyword>
<gene>
    <name evidence="20" type="ORF">BDV23DRAFT_168027</name>
</gene>
<dbReference type="SUPFAM" id="SSF46934">
    <property type="entry name" value="UBA-like"/>
    <property type="match status" value="1"/>
</dbReference>
<evidence type="ECO:0000259" key="19">
    <source>
        <dbReference type="PROSITE" id="PS51281"/>
    </source>
</evidence>
<dbReference type="PANTHER" id="PTHR12820">
    <property type="entry name" value="VACUOLAR SORTING PROTEIN 53"/>
    <property type="match status" value="1"/>
</dbReference>
<keyword evidence="6" id="KW-0963">Cytoplasm</keyword>
<keyword evidence="8" id="KW-0677">Repeat</keyword>
<dbReference type="InterPro" id="IPR031745">
    <property type="entry name" value="Vps53_C"/>
</dbReference>
<dbReference type="Pfam" id="PF04100">
    <property type="entry name" value="Vps53_N"/>
    <property type="match status" value="1"/>
</dbReference>
<dbReference type="Pfam" id="PF16854">
    <property type="entry name" value="VPS53_C"/>
    <property type="match status" value="1"/>
</dbReference>
<comment type="function">
    <text evidence="14">Involved in the export of mRNA from the nucleus to the cytoplasm.</text>
</comment>
<dbReference type="Proteomes" id="UP000326877">
    <property type="component" value="Unassembled WGS sequence"/>
</dbReference>
<feature type="compositionally biased region" description="Polar residues" evidence="17">
    <location>
        <begin position="1438"/>
        <end position="1452"/>
    </location>
</feature>
<dbReference type="InterPro" id="IPR032710">
    <property type="entry name" value="NTF2-like_dom_sf"/>
</dbReference>
<dbReference type="Gene3D" id="1.10.357.110">
    <property type="entry name" value="Vacuolar protein sorting-associated protein 53, C-terminus"/>
    <property type="match status" value="1"/>
</dbReference>
<evidence type="ECO:0000256" key="7">
    <source>
        <dbReference type="ARBA" id="ARBA00022614"/>
    </source>
</evidence>
<evidence type="ECO:0000256" key="14">
    <source>
        <dbReference type="ARBA" id="ARBA00055253"/>
    </source>
</evidence>
<dbReference type="Gene3D" id="3.80.10.10">
    <property type="entry name" value="Ribonuclease Inhibitor"/>
    <property type="match status" value="1"/>
</dbReference>
<protein>
    <recommendedName>
        <fullName evidence="15">mRNA export factor MEX67</fullName>
    </recommendedName>
</protein>
<dbReference type="GO" id="GO:0000938">
    <property type="term" value="C:GARP complex"/>
    <property type="evidence" value="ECO:0007669"/>
    <property type="project" value="InterPro"/>
</dbReference>
<keyword evidence="9" id="KW-0967">Endosome</keyword>
<dbReference type="CDD" id="cd14342">
    <property type="entry name" value="UBA_TAP-C"/>
    <property type="match status" value="1"/>
</dbReference>
<evidence type="ECO:0000256" key="17">
    <source>
        <dbReference type="SAM" id="MobiDB-lite"/>
    </source>
</evidence>
<organism evidence="20">
    <name type="scientific">Petromyces alliaceus</name>
    <name type="common">Aspergillus alliaceus</name>
    <dbReference type="NCBI Taxonomy" id="209559"/>
    <lineage>
        <taxon>Eukaryota</taxon>
        <taxon>Fungi</taxon>
        <taxon>Dikarya</taxon>
        <taxon>Ascomycota</taxon>
        <taxon>Pezizomycotina</taxon>
        <taxon>Eurotiomycetes</taxon>
        <taxon>Eurotiomycetidae</taxon>
        <taxon>Eurotiales</taxon>
        <taxon>Aspergillaceae</taxon>
        <taxon>Aspergillus</taxon>
        <taxon>Aspergillus subgen. Circumdati</taxon>
    </lineage>
</organism>
<evidence type="ECO:0000256" key="6">
    <source>
        <dbReference type="ARBA" id="ARBA00022490"/>
    </source>
</evidence>
<dbReference type="PROSITE" id="PS51281">
    <property type="entry name" value="TAP_C"/>
    <property type="match status" value="1"/>
</dbReference>
<dbReference type="InterPro" id="IPR009060">
    <property type="entry name" value="UBA-like_sf"/>
</dbReference>
<dbReference type="PROSITE" id="PS51450">
    <property type="entry name" value="LRR"/>
    <property type="match status" value="1"/>
</dbReference>
<dbReference type="Gene3D" id="1.10.8.10">
    <property type="entry name" value="DNA helicase RuvA subunit, C-terminal domain"/>
    <property type="match status" value="1"/>
</dbReference>
<dbReference type="GO" id="GO:0010008">
    <property type="term" value="C:endosome membrane"/>
    <property type="evidence" value="ECO:0007669"/>
    <property type="project" value="UniProtKB-SubCell"/>
</dbReference>
<sequence>MKGGKAPRGRSGGSDRGGIRKRGAAKRVDRDGDLAMDAGSAEGRGKRARGNSSRSAATGPRAQTRDRALNAIQKAIASNSDSQANIRQGGRGSNLEQVSVQGWKQSKAASNRDGGIESLITFLEKKLNSPDSKAGSRARITKSRVEGDAFIVSIRPELLDRMLKMNGFSFAGATLTIQTYDPSTNGLDQAMLSEVSQNGSTPSAADTKSKMTAILSKRYFQQQKLLNLSKLGSDPDLLAMGIFNSTSTESKFFPALMKVWEMNFDSTTARREAVESVSLADNQLANITVITTLAQTFPDLKNLDLSNNNFKDSQSLIGWRWKFRNLEFLDLTGTPFSADPAFKDTMLKWYPKLRFLNNTEVRTAEEVAAQKKTPIPVQAPHFQDESQIAENFVKVFFVGYDNNRADLLKGVYDNNSTFSLNVNTTAPRAQQTDTATWDPYIKKSRNLLKINHLPARMSRAFVGAEKILELWNTLPQTRHPDIGTHPEEWLIECFPIPGLPDPSGQSATGVGGLLIMVHGKFEEINGPKVDLRSFDRTFILGPGGGMGGIRVINDILCLRAHGGHEAWMLEQPTVPATQPGQPPVQSQVAPPAAPDSYGMPAPGKPETQLQQEQLVMQISAKTGMTPQYSEMALSGNGWNIDAALKNFQELKPPDYDPIDHLNAVFSHPSTLSSVSLVLQSLLDYEDELDEEIGALVEEQVTSNAESVERIQAAQEDLTELFKKIDDVRDRASKTELAITEMTADIKQLDNAKKNLTQSMTALKRLQMLTTAYDQLRVLGKTRQYRDCAQLLQAVIQLMAHFKSYRSIDQIALLSRNVADIQRELLEQVCEDFELAFAKGEVGQQRVVLSEGCLVMDALGEHAKSRLVTWYCNFQLREYRQVFRNNEEAGSLDNISRRYSWFRRILKIYDEEYAAIWPTSWRVDEILANIFCEGTREDFKGILSRSVRNGQTIDVNLLLSCLQETLDFEHTLERRFVNSSRPSTDTFTSSEAPVFGQAISEAFEPYLSVWVEAQDKQLAALIPKYRQQPIRPPDEEFDSNIVIASSTELFTFYRHSLQQCAKLSTGGSLADLAKVFAKYLDQYAQQVLLYYISERPTGTTPSKVPSLEDLILVLNTADYCYTTCNQLEEKIKGRLDKNLKQSVDLQSQADSFMGIASAAVRCLVRMVEIELEPSWREMRNTPWNRLESVSDQSTYVSELMTKLNSKSSEILQLLHKQQYARAFADHVVELLSNPVSETGAEQMLLDAYTLKTGLSSLLPAPAPASFAKRVNNSFIKIETLLKTLQVQPSPPEALVQAYLIHIKDSSNTNFRKILDLKGIRSRQEQNQLVELFQIHRASDRHAPNLQQSNPILTALQTTAASSSNPVSQGLSLGTAAASIGASNLPTRFDASMLGSAIISAAKDGVDRFGTPMSSTTNPGAGGAPGSASTTPVSPGPFAQLQSSAENATSGNLNENLKNIGKFFRRDLGGLGGRFGRSGDDGN</sequence>
<evidence type="ECO:0000256" key="11">
    <source>
        <dbReference type="ARBA" id="ARBA00023034"/>
    </source>
</evidence>
<evidence type="ECO:0000256" key="8">
    <source>
        <dbReference type="ARBA" id="ARBA00022737"/>
    </source>
</evidence>
<evidence type="ECO:0000256" key="12">
    <source>
        <dbReference type="ARBA" id="ARBA00023136"/>
    </source>
</evidence>
<dbReference type="GO" id="GO:0051028">
    <property type="term" value="P:mRNA transport"/>
    <property type="evidence" value="ECO:0007669"/>
    <property type="project" value="UniProtKB-KW"/>
</dbReference>
<name>A0A5N7CQZ5_PETAA</name>
<dbReference type="InterPro" id="IPR001611">
    <property type="entry name" value="Leu-rich_rpt"/>
</dbReference>
<dbReference type="InterPro" id="IPR038260">
    <property type="entry name" value="Vps53_C_sf"/>
</dbReference>
<dbReference type="GO" id="GO:0005829">
    <property type="term" value="C:cytosol"/>
    <property type="evidence" value="ECO:0007669"/>
    <property type="project" value="GOC"/>
</dbReference>
<comment type="similarity">
    <text evidence="4">Belongs to the NXF family.</text>
</comment>
<dbReference type="InterPro" id="IPR018222">
    <property type="entry name" value="Nuclear_transport_factor_2_euk"/>
</dbReference>
<evidence type="ECO:0000256" key="10">
    <source>
        <dbReference type="ARBA" id="ARBA00022816"/>
    </source>
</evidence>
<dbReference type="InterPro" id="IPR005637">
    <property type="entry name" value="TAP_C_dom"/>
</dbReference>
<dbReference type="EMBL" id="ML735214">
    <property type="protein sequence ID" value="KAE8396690.1"/>
    <property type="molecule type" value="Genomic_DNA"/>
</dbReference>
<comment type="subcellular location">
    <subcellularLocation>
        <location evidence="2">Endosome membrane</location>
        <topology evidence="2">Peripheral membrane protein</topology>
    </subcellularLocation>
    <subcellularLocation>
        <location evidence="1">Golgi apparatus</location>
        <location evidence="1">trans-Golgi network membrane</location>
        <topology evidence="1">Peripheral membrane protein</topology>
    </subcellularLocation>
</comment>
<dbReference type="PANTHER" id="PTHR12820:SF0">
    <property type="entry name" value="VACUOLAR PROTEIN SORTING-ASSOCIATED PROTEIN 53 HOMOLOG"/>
    <property type="match status" value="1"/>
</dbReference>
<keyword evidence="5" id="KW-0813">Transport</keyword>
<dbReference type="InterPro" id="IPR032675">
    <property type="entry name" value="LRR_dom_sf"/>
</dbReference>
<dbReference type="SUPFAM" id="SSF52058">
    <property type="entry name" value="L domain-like"/>
    <property type="match status" value="1"/>
</dbReference>
<proteinExistence type="inferred from homology"/>
<dbReference type="Pfam" id="PF03943">
    <property type="entry name" value="TAP_C"/>
    <property type="match status" value="1"/>
</dbReference>
<evidence type="ECO:0000256" key="5">
    <source>
        <dbReference type="ARBA" id="ARBA00022448"/>
    </source>
</evidence>
<dbReference type="SMART" id="SM00804">
    <property type="entry name" value="TAP_C"/>
    <property type="match status" value="1"/>
</dbReference>
<evidence type="ECO:0000256" key="3">
    <source>
        <dbReference type="ARBA" id="ARBA00008628"/>
    </source>
</evidence>
<evidence type="ECO:0000256" key="1">
    <source>
        <dbReference type="ARBA" id="ARBA00004150"/>
    </source>
</evidence>
<feature type="domain" description="NTF2" evidence="18">
    <location>
        <begin position="388"/>
        <end position="558"/>
    </location>
</feature>
<reference evidence="20" key="1">
    <citation type="submission" date="2019-04" db="EMBL/GenBank/DDBJ databases">
        <title>Friends and foes A comparative genomics studyof 23 Aspergillus species from section Flavi.</title>
        <authorList>
            <consortium name="DOE Joint Genome Institute"/>
            <person name="Kjaerbolling I."/>
            <person name="Vesth T."/>
            <person name="Frisvad J.C."/>
            <person name="Nybo J.L."/>
            <person name="Theobald S."/>
            <person name="Kildgaard S."/>
            <person name="Isbrandt T."/>
            <person name="Kuo A."/>
            <person name="Sato A."/>
            <person name="Lyhne E.K."/>
            <person name="Kogle M.E."/>
            <person name="Wiebenga A."/>
            <person name="Kun R.S."/>
            <person name="Lubbers R.J."/>
            <person name="Makela M.R."/>
            <person name="Barry K."/>
            <person name="Chovatia M."/>
            <person name="Clum A."/>
            <person name="Daum C."/>
            <person name="Haridas S."/>
            <person name="He G."/>
            <person name="LaButti K."/>
            <person name="Lipzen A."/>
            <person name="Mondo S."/>
            <person name="Riley R."/>
            <person name="Salamov A."/>
            <person name="Simmons B.A."/>
            <person name="Magnuson J.K."/>
            <person name="Henrissat B."/>
            <person name="Mortensen U.H."/>
            <person name="Larsen T.O."/>
            <person name="Devries R.P."/>
            <person name="Grigoriev I.V."/>
            <person name="Machida M."/>
            <person name="Baker S.E."/>
            <person name="Andersen M.R."/>
        </authorList>
    </citation>
    <scope>NUCLEOTIDE SEQUENCE [LARGE SCALE GENOMIC DNA]</scope>
    <source>
        <strain evidence="20">IBT 14317</strain>
    </source>
</reference>
<evidence type="ECO:0000256" key="13">
    <source>
        <dbReference type="ARBA" id="ARBA00023242"/>
    </source>
</evidence>
<feature type="region of interest" description="Disordered" evidence="17">
    <location>
        <begin position="79"/>
        <end position="99"/>
    </location>
</feature>
<evidence type="ECO:0000259" key="18">
    <source>
        <dbReference type="PROSITE" id="PS50177"/>
    </source>
</evidence>
<evidence type="ECO:0000256" key="4">
    <source>
        <dbReference type="ARBA" id="ARBA00009285"/>
    </source>
</evidence>
<keyword evidence="16" id="KW-0175">Coiled coil</keyword>
<evidence type="ECO:0000256" key="15">
    <source>
        <dbReference type="ARBA" id="ARBA00069694"/>
    </source>
</evidence>
<dbReference type="Gene3D" id="3.10.450.50">
    <property type="match status" value="1"/>
</dbReference>
<comment type="similarity">
    <text evidence="3">Belongs to the VPS53 family.</text>
</comment>
<dbReference type="InterPro" id="IPR057125">
    <property type="entry name" value="NXF1/2/3/5-like_LRR"/>
</dbReference>
<evidence type="ECO:0000256" key="9">
    <source>
        <dbReference type="ARBA" id="ARBA00022753"/>
    </source>
</evidence>
<evidence type="ECO:0000256" key="2">
    <source>
        <dbReference type="ARBA" id="ARBA00004481"/>
    </source>
</evidence>
<feature type="domain" description="TAP-C" evidence="19">
    <location>
        <begin position="609"/>
        <end position="664"/>
    </location>
</feature>
<feature type="coiled-coil region" evidence="16">
    <location>
        <begin position="703"/>
        <end position="768"/>
    </location>
</feature>
<dbReference type="FunFam" id="3.10.450.50:FF:000013">
    <property type="entry name" value="mRNA export factor mex67"/>
    <property type="match status" value="1"/>
</dbReference>
<dbReference type="SUPFAM" id="SSF54427">
    <property type="entry name" value="NTF2-like"/>
    <property type="match status" value="1"/>
</dbReference>
<dbReference type="OrthoDB" id="10261632at2759"/>
<feature type="region of interest" description="Disordered" evidence="17">
    <location>
        <begin position="1"/>
        <end position="65"/>
    </location>
</feature>
<dbReference type="GO" id="GO:0042147">
    <property type="term" value="P:retrograde transport, endosome to Golgi"/>
    <property type="evidence" value="ECO:0007669"/>
    <property type="project" value="InterPro"/>
</dbReference>
<dbReference type="Pfam" id="PF22602">
    <property type="entry name" value="NXF_NTF2"/>
    <property type="match status" value="1"/>
</dbReference>
<accession>A0A5N7CQZ5</accession>
<dbReference type="InterPro" id="IPR002075">
    <property type="entry name" value="NTF2_dom"/>
</dbReference>